<feature type="compositionally biased region" description="Low complexity" evidence="1">
    <location>
        <begin position="52"/>
        <end position="66"/>
    </location>
</feature>
<gene>
    <name evidence="2" type="ORF">COCSUDRAFT_60574</name>
</gene>
<dbReference type="KEGG" id="csl:COCSUDRAFT_60574"/>
<dbReference type="AlphaFoldDB" id="I0YI57"/>
<keyword evidence="3" id="KW-1185">Reference proteome</keyword>
<sequence length="166" mass="18548">MVRMMEDNKEDRSQRGSAKSKGEQRQRFVERHALQAELAGFPRSASAAPLPSRTRSTGSSEGGVVRASPCFGSQRRAAFDNVAIRCEEKDEDLDCWFGNSARECIFVRWYDVADFTASDRHLEGGYMRLKWEAVRAPGSAAHQPRFEIMELDKGLSAFGLCTGTVH</sequence>
<evidence type="ECO:0000313" key="3">
    <source>
        <dbReference type="Proteomes" id="UP000007264"/>
    </source>
</evidence>
<dbReference type="EMBL" id="AGSI01000027">
    <property type="protein sequence ID" value="EIE18076.1"/>
    <property type="molecule type" value="Genomic_DNA"/>
</dbReference>
<reference evidence="2 3" key="1">
    <citation type="journal article" date="2012" name="Genome Biol.">
        <title>The genome of the polar eukaryotic microalga coccomyxa subellipsoidea reveals traits of cold adaptation.</title>
        <authorList>
            <person name="Blanc G."/>
            <person name="Agarkova I."/>
            <person name="Grimwood J."/>
            <person name="Kuo A."/>
            <person name="Brueggeman A."/>
            <person name="Dunigan D."/>
            <person name="Gurnon J."/>
            <person name="Ladunga I."/>
            <person name="Lindquist E."/>
            <person name="Lucas S."/>
            <person name="Pangilinan J."/>
            <person name="Proschold T."/>
            <person name="Salamov A."/>
            <person name="Schmutz J."/>
            <person name="Weeks D."/>
            <person name="Yamada T."/>
            <person name="Claverie J.M."/>
            <person name="Grigoriev I."/>
            <person name="Van Etten J."/>
            <person name="Lomsadze A."/>
            <person name="Borodovsky M."/>
        </authorList>
    </citation>
    <scope>NUCLEOTIDE SEQUENCE [LARGE SCALE GENOMIC DNA]</scope>
    <source>
        <strain evidence="2 3">C-169</strain>
    </source>
</reference>
<dbReference type="RefSeq" id="XP_005642620.1">
    <property type="nucleotide sequence ID" value="XM_005642563.1"/>
</dbReference>
<evidence type="ECO:0000256" key="1">
    <source>
        <dbReference type="SAM" id="MobiDB-lite"/>
    </source>
</evidence>
<proteinExistence type="predicted"/>
<comment type="caution">
    <text evidence="2">The sequence shown here is derived from an EMBL/GenBank/DDBJ whole genome shotgun (WGS) entry which is preliminary data.</text>
</comment>
<evidence type="ECO:0000313" key="2">
    <source>
        <dbReference type="EMBL" id="EIE18076.1"/>
    </source>
</evidence>
<feature type="compositionally biased region" description="Basic and acidic residues" evidence="1">
    <location>
        <begin position="1"/>
        <end position="34"/>
    </location>
</feature>
<protein>
    <submittedName>
        <fullName evidence="2">Uncharacterized protein</fullName>
    </submittedName>
</protein>
<organism evidence="2 3">
    <name type="scientific">Coccomyxa subellipsoidea (strain C-169)</name>
    <name type="common">Green microalga</name>
    <dbReference type="NCBI Taxonomy" id="574566"/>
    <lineage>
        <taxon>Eukaryota</taxon>
        <taxon>Viridiplantae</taxon>
        <taxon>Chlorophyta</taxon>
        <taxon>core chlorophytes</taxon>
        <taxon>Trebouxiophyceae</taxon>
        <taxon>Trebouxiophyceae incertae sedis</taxon>
        <taxon>Coccomyxaceae</taxon>
        <taxon>Coccomyxa</taxon>
        <taxon>Coccomyxa subellipsoidea</taxon>
    </lineage>
</organism>
<feature type="region of interest" description="Disordered" evidence="1">
    <location>
        <begin position="1"/>
        <end position="66"/>
    </location>
</feature>
<dbReference type="Proteomes" id="UP000007264">
    <property type="component" value="Unassembled WGS sequence"/>
</dbReference>
<accession>I0YI57</accession>
<name>I0YI57_COCSC</name>
<dbReference type="GeneID" id="17036030"/>